<dbReference type="AlphaFoldDB" id="A0A3G9GFX6"/>
<dbReference type="RefSeq" id="WP_089083766.1">
    <property type="nucleotide sequence ID" value="NZ_AP018823.1"/>
</dbReference>
<feature type="signal peptide" evidence="1">
    <location>
        <begin position="1"/>
        <end position="21"/>
    </location>
</feature>
<dbReference type="Proteomes" id="UP000198290">
    <property type="component" value="Chromosome"/>
</dbReference>
<dbReference type="KEGG" id="amah:DLM_2118"/>
<dbReference type="Gene3D" id="3.40.190.10">
    <property type="entry name" value="Periplasmic binding protein-like II"/>
    <property type="match status" value="2"/>
</dbReference>
<protein>
    <submittedName>
        <fullName evidence="2">ABC-type amino acid transport, signal transduction system, periplasmic component</fullName>
    </submittedName>
</protein>
<dbReference type="OrthoDB" id="8587856at2"/>
<proteinExistence type="predicted"/>
<accession>A0A3G9GFX6</accession>
<dbReference type="EMBL" id="AP018823">
    <property type="protein sequence ID" value="BBF85733.1"/>
    <property type="molecule type" value="Genomic_DNA"/>
</dbReference>
<reference evidence="2 3" key="2">
    <citation type="journal article" date="2017" name="Genome Announc.">
        <title>Draft genome sequence of Aquitalea magnusonii strain H3, a plant growth-promoting bacterium of duckweed Lemna minor.</title>
        <authorList>
            <person name="Ishizawa H."/>
            <person name="Kuroda M."/>
            <person name="Ike M."/>
        </authorList>
    </citation>
    <scope>NUCLEOTIDE SEQUENCE [LARGE SCALE GENOMIC DNA]</scope>
    <source>
        <strain evidence="2 3">H3</strain>
    </source>
</reference>
<keyword evidence="3" id="KW-1185">Reference proteome</keyword>
<reference evidence="3" key="3">
    <citation type="journal article" date="2017" name="Plant Physiol. Biochem.">
        <title>Differential oxidative and antioxidative response of duckweed Lemna minor toward plant growth promoting/inhibiting bacteria.</title>
        <authorList>
            <person name="Ishizawa H."/>
            <person name="Kuroda M."/>
            <person name="Morikawa M."/>
            <person name="Ike M."/>
        </authorList>
    </citation>
    <scope>NUCLEOTIDE SEQUENCE [LARGE SCALE GENOMIC DNA]</scope>
    <source>
        <strain evidence="3">H3</strain>
    </source>
</reference>
<sequence>MAALPHRLLPGLLLTACLAQAAESSRVIDLECDYLPNICNRPGESSPGMMIEIGSEAIRRAGFMPRTKIRPWNRAMREVIDRPNAVIIYFARTPEREALFRWIAITNTTDFRFFSKDGSAPCNTLQQALAAGLIGVRSGSSALSWLAQQGIDSRRLEQSQLPEMAKMLKAGRIGSFLGASITFRSIYQQETGTLPVEGKVVYSSQSWMASGPRFPADTAARIAAALNRMKQEGFVDQVMHKYGR</sequence>
<dbReference type="PANTHER" id="PTHR38834:SF3">
    <property type="entry name" value="SOLUTE-BINDING PROTEIN FAMILY 3_N-TERMINAL DOMAIN-CONTAINING PROTEIN"/>
    <property type="match status" value="1"/>
</dbReference>
<dbReference type="SUPFAM" id="SSF53850">
    <property type="entry name" value="Periplasmic binding protein-like II"/>
    <property type="match status" value="1"/>
</dbReference>
<evidence type="ECO:0000256" key="1">
    <source>
        <dbReference type="SAM" id="SignalP"/>
    </source>
</evidence>
<evidence type="ECO:0000313" key="2">
    <source>
        <dbReference type="EMBL" id="BBF85733.1"/>
    </source>
</evidence>
<feature type="chain" id="PRO_5017930038" evidence="1">
    <location>
        <begin position="22"/>
        <end position="244"/>
    </location>
</feature>
<name>A0A3G9GFX6_9NEIS</name>
<reference evidence="3" key="1">
    <citation type="journal article" date="2017" name="Biotechnol. Biofuels">
        <title>Evaluation of environmental bacterial communities as a factor affecting the growth of duckweed Lemna minor.</title>
        <authorList>
            <person name="Ishizawa H."/>
            <person name="Kuroda M."/>
            <person name="Morikawa M."/>
            <person name="Ike M."/>
        </authorList>
    </citation>
    <scope>NUCLEOTIDE SEQUENCE [LARGE SCALE GENOMIC DNA]</scope>
    <source>
        <strain evidence="3">H3</strain>
    </source>
</reference>
<gene>
    <name evidence="2" type="ORF">DLM_2118</name>
</gene>
<evidence type="ECO:0000313" key="3">
    <source>
        <dbReference type="Proteomes" id="UP000198290"/>
    </source>
</evidence>
<organism evidence="2 3">
    <name type="scientific">Aquitalea magnusonii</name>
    <dbReference type="NCBI Taxonomy" id="332411"/>
    <lineage>
        <taxon>Bacteria</taxon>
        <taxon>Pseudomonadati</taxon>
        <taxon>Pseudomonadota</taxon>
        <taxon>Betaproteobacteria</taxon>
        <taxon>Neisseriales</taxon>
        <taxon>Chromobacteriaceae</taxon>
        <taxon>Aquitalea</taxon>
    </lineage>
</organism>
<dbReference type="PANTHER" id="PTHR38834">
    <property type="entry name" value="PERIPLASMIC SUBSTRATE BINDING PROTEIN FAMILY 3"/>
    <property type="match status" value="1"/>
</dbReference>
<keyword evidence="1" id="KW-0732">Signal</keyword>